<dbReference type="InterPro" id="IPR008906">
    <property type="entry name" value="HATC_C_dom"/>
</dbReference>
<name>A0AAD6BDB6_9TELE</name>
<dbReference type="PANTHER" id="PTHR45749">
    <property type="match status" value="1"/>
</dbReference>
<dbReference type="EMBL" id="JAPTMU010000008">
    <property type="protein sequence ID" value="KAJ4940001.1"/>
    <property type="molecule type" value="Genomic_DNA"/>
</dbReference>
<organism evidence="4 5">
    <name type="scientific">Pogonophryne albipinna</name>
    <dbReference type="NCBI Taxonomy" id="1090488"/>
    <lineage>
        <taxon>Eukaryota</taxon>
        <taxon>Metazoa</taxon>
        <taxon>Chordata</taxon>
        <taxon>Craniata</taxon>
        <taxon>Vertebrata</taxon>
        <taxon>Euteleostomi</taxon>
        <taxon>Actinopterygii</taxon>
        <taxon>Neopterygii</taxon>
        <taxon>Teleostei</taxon>
        <taxon>Neoteleostei</taxon>
        <taxon>Acanthomorphata</taxon>
        <taxon>Eupercaria</taxon>
        <taxon>Perciformes</taxon>
        <taxon>Notothenioidei</taxon>
        <taxon>Pogonophryne</taxon>
    </lineage>
</organism>
<proteinExistence type="predicted"/>
<dbReference type="PANTHER" id="PTHR45749:SF37">
    <property type="entry name" value="OS05G0311600 PROTEIN"/>
    <property type="match status" value="1"/>
</dbReference>
<evidence type="ECO:0000259" key="2">
    <source>
        <dbReference type="Pfam" id="PF05699"/>
    </source>
</evidence>
<dbReference type="AlphaFoldDB" id="A0AAD6BDB6"/>
<evidence type="ECO:0008006" key="6">
    <source>
        <dbReference type="Google" id="ProtNLM"/>
    </source>
</evidence>
<dbReference type="InterPro" id="IPR025398">
    <property type="entry name" value="DUF4371"/>
</dbReference>
<dbReference type="Pfam" id="PF05699">
    <property type="entry name" value="Dimer_Tnp_hAT"/>
    <property type="match status" value="1"/>
</dbReference>
<evidence type="ECO:0000313" key="4">
    <source>
        <dbReference type="EMBL" id="KAJ4940001.1"/>
    </source>
</evidence>
<evidence type="ECO:0000256" key="1">
    <source>
        <dbReference type="SAM" id="MobiDB-lite"/>
    </source>
</evidence>
<feature type="compositionally biased region" description="Low complexity" evidence="1">
    <location>
        <begin position="35"/>
        <end position="48"/>
    </location>
</feature>
<feature type="domain" description="HAT C-terminal dimerisation" evidence="2">
    <location>
        <begin position="220"/>
        <end position="262"/>
    </location>
</feature>
<dbReference type="Proteomes" id="UP001219934">
    <property type="component" value="Unassembled WGS sequence"/>
</dbReference>
<feature type="region of interest" description="Disordered" evidence="1">
    <location>
        <begin position="1"/>
        <end position="48"/>
    </location>
</feature>
<comment type="caution">
    <text evidence="4">The sequence shown here is derived from an EMBL/GenBank/DDBJ whole genome shotgun (WGS) entry which is preliminary data.</text>
</comment>
<accession>A0AAD6BDB6</accession>
<evidence type="ECO:0000313" key="5">
    <source>
        <dbReference type="Proteomes" id="UP001219934"/>
    </source>
</evidence>
<feature type="domain" description="DUF4371" evidence="3">
    <location>
        <begin position="97"/>
        <end position="183"/>
    </location>
</feature>
<dbReference type="SUPFAM" id="SSF53098">
    <property type="entry name" value="Ribonuclease H-like"/>
    <property type="match status" value="1"/>
</dbReference>
<dbReference type="InterPro" id="IPR012337">
    <property type="entry name" value="RNaseH-like_sf"/>
</dbReference>
<dbReference type="Pfam" id="PF14291">
    <property type="entry name" value="DUF4371"/>
    <property type="match status" value="1"/>
</dbReference>
<sequence>DPDVHSNENREDWDHKEQVAPPTDPLHPQQQDQLAATASCSGTSGTSAAPLRTVIDISQSACDGPRRPMLRKYPTKKYGLQMRSFNRRWDQISGEVQEAGVFVLMVDESKDVSKKEKVSVAVRYIHNDGIQEEFLHFTPADGLDADSLLTTIKQTLSKCNIDHNMCIGQCYDGAAVMSGCNNGVQERFRKEEPQALYVHCHAHRLNVVLVDCVKNNFVYLVTLPVTSATCERSFSCLRRVKNYMRSNSGDLRNSNLALLSINAEHARALDVQEIIDAFALNHNNRRIVLL</sequence>
<feature type="non-terminal residue" evidence="4">
    <location>
        <position position="1"/>
    </location>
</feature>
<reference evidence="4" key="1">
    <citation type="submission" date="2022-11" db="EMBL/GenBank/DDBJ databases">
        <title>Chromosome-level genome of Pogonophryne albipinna.</title>
        <authorList>
            <person name="Jo E."/>
        </authorList>
    </citation>
    <scope>NUCLEOTIDE SEQUENCE</scope>
    <source>
        <strain evidence="4">SGF0006</strain>
        <tissue evidence="4">Muscle</tissue>
    </source>
</reference>
<evidence type="ECO:0000259" key="3">
    <source>
        <dbReference type="Pfam" id="PF14291"/>
    </source>
</evidence>
<protein>
    <recommendedName>
        <fullName evidence="6">DUF4371 domain-containing protein</fullName>
    </recommendedName>
</protein>
<feature type="compositionally biased region" description="Basic and acidic residues" evidence="1">
    <location>
        <begin position="1"/>
        <end position="18"/>
    </location>
</feature>
<gene>
    <name evidence="4" type="ORF">JOQ06_029432</name>
</gene>
<keyword evidence="5" id="KW-1185">Reference proteome</keyword>
<dbReference type="GO" id="GO:0046983">
    <property type="term" value="F:protein dimerization activity"/>
    <property type="evidence" value="ECO:0007669"/>
    <property type="project" value="InterPro"/>
</dbReference>